<evidence type="ECO:0000313" key="1">
    <source>
        <dbReference type="EMBL" id="QQO91188.1"/>
    </source>
</evidence>
<proteinExistence type="predicted"/>
<protein>
    <submittedName>
        <fullName evidence="1">Uncharacterized protein</fullName>
    </submittedName>
</protein>
<gene>
    <name evidence="1" type="ORF">ORF015</name>
</gene>
<name>A0AAE7PDS8_9CAUD</name>
<dbReference type="EMBL" id="MW147601">
    <property type="protein sequence ID" value="QQO91188.1"/>
    <property type="molecule type" value="Genomic_DNA"/>
</dbReference>
<organism evidence="1 2">
    <name type="scientific">Yersinia phage PYps16N</name>
    <dbReference type="NCBI Taxonomy" id="2801354"/>
    <lineage>
        <taxon>Viruses</taxon>
        <taxon>Duplodnaviria</taxon>
        <taxon>Heunggongvirae</taxon>
        <taxon>Uroviricota</taxon>
        <taxon>Caudoviricetes</taxon>
        <taxon>Chaseviridae</taxon>
        <taxon>Cleopatravirinae</taxon>
        <taxon>Carltongylesvirus</taxon>
        <taxon>Carltongylesvirus PYps16N</taxon>
    </lineage>
</organism>
<keyword evidence="2" id="KW-1185">Reference proteome</keyword>
<accession>A0AAE7PDS8</accession>
<sequence>MKILCFIGLHNWEISHENDYVTFWVCKHCSAMREEYHNGN</sequence>
<reference evidence="1 2" key="1">
    <citation type="submission" date="2020-10" db="EMBL/GenBank/DDBJ databases">
        <title>Genome of Yersinia pseudotuberculosis phages.</title>
        <authorList>
            <person name="Hammerl J.A."/>
            <person name="Hertwig S."/>
        </authorList>
    </citation>
    <scope>NUCLEOTIDE SEQUENCE [LARGE SCALE GENOMIC DNA]</scope>
</reference>
<evidence type="ECO:0000313" key="2">
    <source>
        <dbReference type="Proteomes" id="UP000827906"/>
    </source>
</evidence>
<dbReference type="Proteomes" id="UP000827906">
    <property type="component" value="Segment"/>
</dbReference>